<protein>
    <submittedName>
        <fullName evidence="4">Fic family protein</fullName>
    </submittedName>
</protein>
<dbReference type="Gene3D" id="1.10.10.10">
    <property type="entry name" value="Winged helix-like DNA-binding domain superfamily/Winged helix DNA-binding domain"/>
    <property type="match status" value="1"/>
</dbReference>
<feature type="domain" description="Fido" evidence="3">
    <location>
        <begin position="108"/>
        <end position="264"/>
    </location>
</feature>
<proteinExistence type="predicted"/>
<comment type="caution">
    <text evidence="4">The sequence shown here is derived from an EMBL/GenBank/DDBJ whole genome shotgun (WGS) entry which is preliminary data.</text>
</comment>
<dbReference type="InterPro" id="IPR003812">
    <property type="entry name" value="Fido"/>
</dbReference>
<evidence type="ECO:0000259" key="3">
    <source>
        <dbReference type="PROSITE" id="PS51459"/>
    </source>
</evidence>
<dbReference type="InterPro" id="IPR036388">
    <property type="entry name" value="WH-like_DNA-bd_sf"/>
</dbReference>
<keyword evidence="2" id="KW-0067">ATP-binding</keyword>
<dbReference type="PROSITE" id="PS51459">
    <property type="entry name" value="FIDO"/>
    <property type="match status" value="1"/>
</dbReference>
<dbReference type="OrthoDB" id="9814400at2"/>
<evidence type="ECO:0000313" key="5">
    <source>
        <dbReference type="Proteomes" id="UP000317646"/>
    </source>
</evidence>
<dbReference type="GO" id="GO:0003700">
    <property type="term" value="F:DNA-binding transcription factor activity"/>
    <property type="evidence" value="ECO:0007669"/>
    <property type="project" value="InterPro"/>
</dbReference>
<name>A0A502GRL7_9BACT</name>
<dbReference type="RefSeq" id="WP_140468512.1">
    <property type="nucleotide sequence ID" value="NZ_RCYZ01000007.1"/>
</dbReference>
<dbReference type="AlphaFoldDB" id="A0A502GRL7"/>
<dbReference type="EMBL" id="RCYZ01000007">
    <property type="protein sequence ID" value="TPG63636.1"/>
    <property type="molecule type" value="Genomic_DNA"/>
</dbReference>
<evidence type="ECO:0000256" key="2">
    <source>
        <dbReference type="PIRSR" id="PIRSR640198-2"/>
    </source>
</evidence>
<keyword evidence="5" id="KW-1185">Reference proteome</keyword>
<feature type="binding site" evidence="2">
    <location>
        <begin position="239"/>
        <end position="240"/>
    </location>
    <ligand>
        <name>ATP</name>
        <dbReference type="ChEBI" id="CHEBI:30616"/>
    </ligand>
</feature>
<dbReference type="InterPro" id="IPR036597">
    <property type="entry name" value="Fido-like_dom_sf"/>
</dbReference>
<organism evidence="4 5">
    <name type="scientific">Hymenobacter nivis</name>
    <dbReference type="NCBI Taxonomy" id="1850093"/>
    <lineage>
        <taxon>Bacteria</taxon>
        <taxon>Pseudomonadati</taxon>
        <taxon>Bacteroidota</taxon>
        <taxon>Cytophagia</taxon>
        <taxon>Cytophagales</taxon>
        <taxon>Hymenobacteraceae</taxon>
        <taxon>Hymenobacter</taxon>
    </lineage>
</organism>
<dbReference type="SUPFAM" id="SSF140931">
    <property type="entry name" value="Fic-like"/>
    <property type="match status" value="1"/>
</dbReference>
<dbReference type="Pfam" id="PF12802">
    <property type="entry name" value="MarR_2"/>
    <property type="match status" value="1"/>
</dbReference>
<evidence type="ECO:0000313" key="4">
    <source>
        <dbReference type="EMBL" id="TPG63636.1"/>
    </source>
</evidence>
<keyword evidence="2" id="KW-0547">Nucleotide-binding</keyword>
<dbReference type="Gene3D" id="1.10.3290.10">
    <property type="entry name" value="Fido-like domain"/>
    <property type="match status" value="1"/>
</dbReference>
<feature type="active site" evidence="1">
    <location>
        <position position="197"/>
    </location>
</feature>
<reference evidence="4 5" key="1">
    <citation type="journal article" date="2019" name="Environ. Microbiol.">
        <title>Species interactions and distinct microbial communities in high Arctic permafrost affected cryosols are associated with the CH4 and CO2 gas fluxes.</title>
        <authorList>
            <person name="Altshuler I."/>
            <person name="Hamel J."/>
            <person name="Turney S."/>
            <person name="Magnuson E."/>
            <person name="Levesque R."/>
            <person name="Greer C."/>
            <person name="Whyte L.G."/>
        </authorList>
    </citation>
    <scope>NUCLEOTIDE SEQUENCE [LARGE SCALE GENOMIC DNA]</scope>
    <source>
        <strain evidence="4 5">S9.2P</strain>
    </source>
</reference>
<evidence type="ECO:0000256" key="1">
    <source>
        <dbReference type="PIRSR" id="PIRSR640198-1"/>
    </source>
</evidence>
<gene>
    <name evidence="4" type="ORF">EAH73_16415</name>
</gene>
<dbReference type="InterPro" id="IPR040198">
    <property type="entry name" value="Fido_containing"/>
</dbReference>
<accession>A0A502GRL7</accession>
<dbReference type="GO" id="GO:0005524">
    <property type="term" value="F:ATP binding"/>
    <property type="evidence" value="ECO:0007669"/>
    <property type="project" value="UniProtKB-KW"/>
</dbReference>
<dbReference type="Proteomes" id="UP000317646">
    <property type="component" value="Unassembled WGS sequence"/>
</dbReference>
<dbReference type="SUPFAM" id="SSF46785">
    <property type="entry name" value="Winged helix' DNA-binding domain"/>
    <property type="match status" value="1"/>
</dbReference>
<dbReference type="InterPro" id="IPR036390">
    <property type="entry name" value="WH_DNA-bd_sf"/>
</dbReference>
<dbReference type="InterPro" id="IPR000835">
    <property type="entry name" value="HTH_MarR-typ"/>
</dbReference>
<dbReference type="PANTHER" id="PTHR13504:SF38">
    <property type="entry name" value="FIDO DOMAIN-CONTAINING PROTEIN"/>
    <property type="match status" value="1"/>
</dbReference>
<sequence>METQVHTVAVTLDWGLLAAVSKLDRFDASWSAIERREGQSLKQLKAIATVRSVGASTRIEGSRMSDAEVDVLLRNTDITKLEDRDSQEVVGYFQVLDLIADAYADIDLTENSLKGLHSQLLRFSRKDEWHRGNYKQHPNSVEASLPDGTKRLVFATTAPGIATEDAMRALLAWYAQDTATHPLVKCALFCYEFLSIHPFQDGNGRLSRLLATLLLLKQGYVWIQYVSLEHEIESRKTEYYRELQRCQSQRPGENISSWLTFFFSALGNVQQMLLQKLMATGAESQLQPREKAILLFIENNPGCRSGVVAKRLAIPAPTVKKILAILVERGLIARHGSGPGLNYTLP</sequence>
<feature type="binding site" evidence="2">
    <location>
        <begin position="201"/>
        <end position="208"/>
    </location>
    <ligand>
        <name>ATP</name>
        <dbReference type="ChEBI" id="CHEBI:30616"/>
    </ligand>
</feature>
<dbReference type="Pfam" id="PF02661">
    <property type="entry name" value="Fic"/>
    <property type="match status" value="1"/>
</dbReference>
<dbReference type="PANTHER" id="PTHR13504">
    <property type="entry name" value="FIDO DOMAIN-CONTAINING PROTEIN DDB_G0283145"/>
    <property type="match status" value="1"/>
</dbReference>